<reference evidence="1" key="1">
    <citation type="submission" date="2014-11" db="EMBL/GenBank/DDBJ databases">
        <authorList>
            <person name="Amaro Gonzalez C."/>
        </authorList>
    </citation>
    <scope>NUCLEOTIDE SEQUENCE</scope>
</reference>
<sequence length="34" mass="3695">MQQGLVRTCPTTTVKNLDLLTPLARSASKTYATD</sequence>
<organism evidence="1">
    <name type="scientific">Anguilla anguilla</name>
    <name type="common">European freshwater eel</name>
    <name type="synonym">Muraena anguilla</name>
    <dbReference type="NCBI Taxonomy" id="7936"/>
    <lineage>
        <taxon>Eukaryota</taxon>
        <taxon>Metazoa</taxon>
        <taxon>Chordata</taxon>
        <taxon>Craniata</taxon>
        <taxon>Vertebrata</taxon>
        <taxon>Euteleostomi</taxon>
        <taxon>Actinopterygii</taxon>
        <taxon>Neopterygii</taxon>
        <taxon>Teleostei</taxon>
        <taxon>Anguilliformes</taxon>
        <taxon>Anguillidae</taxon>
        <taxon>Anguilla</taxon>
    </lineage>
</organism>
<accession>A0A0E9TVE1</accession>
<name>A0A0E9TVE1_ANGAN</name>
<dbReference type="EMBL" id="GBXM01051041">
    <property type="protein sequence ID" value="JAH57536.1"/>
    <property type="molecule type" value="Transcribed_RNA"/>
</dbReference>
<evidence type="ECO:0000313" key="1">
    <source>
        <dbReference type="EMBL" id="JAH57536.1"/>
    </source>
</evidence>
<reference evidence="1" key="2">
    <citation type="journal article" date="2015" name="Fish Shellfish Immunol.">
        <title>Early steps in the European eel (Anguilla anguilla)-Vibrio vulnificus interaction in the gills: Role of the RtxA13 toxin.</title>
        <authorList>
            <person name="Callol A."/>
            <person name="Pajuelo D."/>
            <person name="Ebbesson L."/>
            <person name="Teles M."/>
            <person name="MacKenzie S."/>
            <person name="Amaro C."/>
        </authorList>
    </citation>
    <scope>NUCLEOTIDE SEQUENCE</scope>
</reference>
<proteinExistence type="predicted"/>
<dbReference type="AlphaFoldDB" id="A0A0E9TVE1"/>
<protein>
    <submittedName>
        <fullName evidence="1">Uncharacterized protein</fullName>
    </submittedName>
</protein>